<dbReference type="Gene3D" id="1.10.10.10">
    <property type="entry name" value="Winged helix-like DNA-binding domain superfamily/Winged helix DNA-binding domain"/>
    <property type="match status" value="1"/>
</dbReference>
<keyword evidence="4" id="KW-0804">Transcription</keyword>
<reference evidence="6 7" key="1">
    <citation type="submission" date="2022-12" db="EMBL/GenBank/DDBJ databases">
        <title>Sphingomonas abieness sp. nov., an endophytic bacterium isolated from Abies koreana.</title>
        <authorList>
            <person name="Jiang L."/>
            <person name="Lee J."/>
        </authorList>
    </citation>
    <scope>NUCLEOTIDE SEQUENCE [LARGE SCALE GENOMIC DNA]</scope>
    <source>
        <strain evidence="7">PAMB 00755</strain>
    </source>
</reference>
<keyword evidence="3" id="KW-0238">DNA-binding</keyword>
<evidence type="ECO:0000256" key="1">
    <source>
        <dbReference type="ARBA" id="ARBA00009437"/>
    </source>
</evidence>
<dbReference type="InterPro" id="IPR000847">
    <property type="entry name" value="LysR_HTH_N"/>
</dbReference>
<protein>
    <submittedName>
        <fullName evidence="6">LysR family transcriptional regulator</fullName>
    </submittedName>
</protein>
<dbReference type="RefSeq" id="WP_270076436.1">
    <property type="nucleotide sequence ID" value="NZ_CP115174.1"/>
</dbReference>
<feature type="domain" description="HTH lysR-type" evidence="5">
    <location>
        <begin position="1"/>
        <end position="58"/>
    </location>
</feature>
<dbReference type="CDD" id="cd08422">
    <property type="entry name" value="PBP2_CrgA_like"/>
    <property type="match status" value="1"/>
</dbReference>
<dbReference type="InterPro" id="IPR005119">
    <property type="entry name" value="LysR_subst-bd"/>
</dbReference>
<evidence type="ECO:0000313" key="6">
    <source>
        <dbReference type="EMBL" id="WBO21788.1"/>
    </source>
</evidence>
<dbReference type="EMBL" id="CP115174">
    <property type="protein sequence ID" value="WBO21788.1"/>
    <property type="molecule type" value="Genomic_DNA"/>
</dbReference>
<dbReference type="Pfam" id="PF00126">
    <property type="entry name" value="HTH_1"/>
    <property type="match status" value="1"/>
</dbReference>
<organism evidence="6 7">
    <name type="scientific">Sphingomonas abietis</name>
    <dbReference type="NCBI Taxonomy" id="3012344"/>
    <lineage>
        <taxon>Bacteria</taxon>
        <taxon>Pseudomonadati</taxon>
        <taxon>Pseudomonadota</taxon>
        <taxon>Alphaproteobacteria</taxon>
        <taxon>Sphingomonadales</taxon>
        <taxon>Sphingomonadaceae</taxon>
        <taxon>Sphingomonas</taxon>
    </lineage>
</organism>
<gene>
    <name evidence="6" type="ORF">PBT88_16695</name>
</gene>
<dbReference type="PROSITE" id="PS50931">
    <property type="entry name" value="HTH_LYSR"/>
    <property type="match status" value="1"/>
</dbReference>
<dbReference type="PANTHER" id="PTHR30537">
    <property type="entry name" value="HTH-TYPE TRANSCRIPTIONAL REGULATOR"/>
    <property type="match status" value="1"/>
</dbReference>
<evidence type="ECO:0000256" key="4">
    <source>
        <dbReference type="ARBA" id="ARBA00023163"/>
    </source>
</evidence>
<dbReference type="SUPFAM" id="SSF53850">
    <property type="entry name" value="Periplasmic binding protein-like II"/>
    <property type="match status" value="1"/>
</dbReference>
<evidence type="ECO:0000259" key="5">
    <source>
        <dbReference type="PROSITE" id="PS50931"/>
    </source>
</evidence>
<comment type="similarity">
    <text evidence="1">Belongs to the LysR transcriptional regulatory family.</text>
</comment>
<keyword evidence="7" id="KW-1185">Reference proteome</keyword>
<dbReference type="InterPro" id="IPR058163">
    <property type="entry name" value="LysR-type_TF_proteobact-type"/>
</dbReference>
<dbReference type="Proteomes" id="UP001210865">
    <property type="component" value="Chromosome"/>
</dbReference>
<dbReference type="InterPro" id="IPR036390">
    <property type="entry name" value="WH_DNA-bd_sf"/>
</dbReference>
<keyword evidence="2" id="KW-0805">Transcription regulation</keyword>
<name>A0ABY7NJW7_9SPHN</name>
<evidence type="ECO:0000313" key="7">
    <source>
        <dbReference type="Proteomes" id="UP001210865"/>
    </source>
</evidence>
<dbReference type="PANTHER" id="PTHR30537:SF5">
    <property type="entry name" value="HTH-TYPE TRANSCRIPTIONAL ACTIVATOR TTDR-RELATED"/>
    <property type="match status" value="1"/>
</dbReference>
<sequence>MDLMDVTVFVEAVRAHSLASASRRLGIAPMAASRRLAALEAELETRLVHRTTRALSLTPEGASFLPHAQAMLEDEMEARASIRPSKAGASGLLRVTTSVPFGLKVVAPFVPTFLEANPEAQVDLLLADGIVDIVEQGIDLAIRIAHLRDSNLIARRLAPNPRGLYVSPKYLVARAAPKTIAELTDHECLTTTGSQFWTFVTSERKQQRRRVKGRFSSSSPEALREACLGGSGIAMLSGWSTKDDIAAGRLVEVILEDGAADPLDIWAVHPTTRLVPAKTRLFIAALEAHLAHR</sequence>
<dbReference type="SUPFAM" id="SSF46785">
    <property type="entry name" value="Winged helix' DNA-binding domain"/>
    <property type="match status" value="1"/>
</dbReference>
<dbReference type="Gene3D" id="3.40.190.290">
    <property type="match status" value="1"/>
</dbReference>
<dbReference type="InterPro" id="IPR036388">
    <property type="entry name" value="WH-like_DNA-bd_sf"/>
</dbReference>
<accession>A0ABY7NJW7</accession>
<proteinExistence type="inferred from homology"/>
<dbReference type="Pfam" id="PF03466">
    <property type="entry name" value="LysR_substrate"/>
    <property type="match status" value="1"/>
</dbReference>
<evidence type="ECO:0000256" key="3">
    <source>
        <dbReference type="ARBA" id="ARBA00023125"/>
    </source>
</evidence>
<evidence type="ECO:0000256" key="2">
    <source>
        <dbReference type="ARBA" id="ARBA00023015"/>
    </source>
</evidence>